<dbReference type="GO" id="GO:0005509">
    <property type="term" value="F:calcium ion binding"/>
    <property type="evidence" value="ECO:0007669"/>
    <property type="project" value="InterPro"/>
</dbReference>
<dbReference type="OrthoDB" id="7753598at2"/>
<dbReference type="InterPro" id="IPR050557">
    <property type="entry name" value="RTX_toxin/Mannuronan_C5-epim"/>
</dbReference>
<dbReference type="InterPro" id="IPR028992">
    <property type="entry name" value="Hedgehog/Intein_dom"/>
</dbReference>
<accession>A0A1H8IE71</accession>
<evidence type="ECO:0000313" key="5">
    <source>
        <dbReference type="EMBL" id="SEN66601.1"/>
    </source>
</evidence>
<dbReference type="Proteomes" id="UP000183002">
    <property type="component" value="Unassembled WGS sequence"/>
</dbReference>
<gene>
    <name evidence="5" type="ORF">SAMN05216227_10208</name>
</gene>
<dbReference type="InterPro" id="IPR001343">
    <property type="entry name" value="Hemolysn_Ca-bd"/>
</dbReference>
<evidence type="ECO:0000256" key="3">
    <source>
        <dbReference type="SAM" id="MobiDB-lite"/>
    </source>
</evidence>
<dbReference type="GO" id="GO:0005576">
    <property type="term" value="C:extracellular region"/>
    <property type="evidence" value="ECO:0007669"/>
    <property type="project" value="UniProtKB-SubCell"/>
</dbReference>
<dbReference type="EMBL" id="FOCO01000020">
    <property type="protein sequence ID" value="SEN66601.1"/>
    <property type="molecule type" value="Genomic_DNA"/>
</dbReference>
<protein>
    <submittedName>
        <fullName evidence="5">Hemolysin-type calcium-binding repeat-containing protein</fullName>
    </submittedName>
</protein>
<keyword evidence="6" id="KW-1185">Reference proteome</keyword>
<keyword evidence="2" id="KW-0964">Secreted</keyword>
<dbReference type="PANTHER" id="PTHR38340">
    <property type="entry name" value="S-LAYER PROTEIN"/>
    <property type="match status" value="1"/>
</dbReference>
<dbReference type="InterPro" id="IPR036844">
    <property type="entry name" value="Hint_dom_sf"/>
</dbReference>
<organism evidence="5 6">
    <name type="scientific">Pseudorhodobacter antarcticus</name>
    <dbReference type="NCBI Taxonomy" id="1077947"/>
    <lineage>
        <taxon>Bacteria</taxon>
        <taxon>Pseudomonadati</taxon>
        <taxon>Pseudomonadota</taxon>
        <taxon>Alphaproteobacteria</taxon>
        <taxon>Rhodobacterales</taxon>
        <taxon>Paracoccaceae</taxon>
        <taxon>Pseudorhodobacter</taxon>
    </lineage>
</organism>
<dbReference type="Pfam" id="PF00353">
    <property type="entry name" value="HemolysinCabind"/>
    <property type="match status" value="5"/>
</dbReference>
<dbReference type="PRINTS" id="PR00313">
    <property type="entry name" value="CABNDNGRPT"/>
</dbReference>
<dbReference type="InterPro" id="IPR018511">
    <property type="entry name" value="Hemolysin-typ_Ca-bd_CS"/>
</dbReference>
<dbReference type="SUPFAM" id="SSF51120">
    <property type="entry name" value="beta-Roll"/>
    <property type="match status" value="2"/>
</dbReference>
<dbReference type="STRING" id="1077947.SAMN05216227_10208"/>
<dbReference type="Pfam" id="PF13403">
    <property type="entry name" value="Hint_2"/>
    <property type="match status" value="1"/>
</dbReference>
<name>A0A1H8IE71_9RHOB</name>
<evidence type="ECO:0000313" key="6">
    <source>
        <dbReference type="Proteomes" id="UP000183002"/>
    </source>
</evidence>
<proteinExistence type="predicted"/>
<reference evidence="5 6" key="1">
    <citation type="submission" date="2016-10" db="EMBL/GenBank/DDBJ databases">
        <authorList>
            <person name="de Groot N.N."/>
        </authorList>
    </citation>
    <scope>NUCLEOTIDE SEQUENCE [LARGE SCALE GENOMIC DNA]</scope>
    <source>
        <strain evidence="5 6">CGMCC 1.10836</strain>
    </source>
</reference>
<sequence length="559" mass="56293">MYGDAGDDTIYGGDASGNQSFGGDGDDSIVDGSGDAVLDGGAGNDFIGAGGGSDLFYGGDGDGADTITGEAGDDTIFGGAGADLLYGEDGADVFCGGAGDTVVGGEGGTDNDTLILNHADVQSISYGGGNNEAETVTFTAASGGGTLTFYEIETIRMAGQIDGTAGADSMGAGYTDADCDQIGAGHDRVVAGAGNDTLFGGAGDDQLQGGVGNDSLFGGDGDDTLAGDAGNDLLYGGAGSDTLSGGAGNDSLVGGDGADLFVFDAGGGGDVVAGFNVTLVNGKTLDQLDVSELRTTGGDPIKASDVIVSDDGNGNAVLTFPEGETIVLQGVAPKDVDSKQAMARMEFPCFGTGTLIRTPQGWRVVETLQAGARVMTHDGAALPILWVGAQQLTRCDLAANPHLLPVLCAPGSLGNRQAVLVSPQHCILMVLNGEEVFVRAIHLARAGFAGGRVAMGKRQVGYHHILLDRHAILDADGAAMESFYPGRMAMAAVQPQVQRAIAAVIGAGLPRDDFEALYGPRARRVLAGQQVAKVIAQGGLRRVQDCRALAMLCRPGLCG</sequence>
<dbReference type="AlphaFoldDB" id="A0A1H8IE71"/>
<dbReference type="PROSITE" id="PS00330">
    <property type="entry name" value="HEMOLYSIN_CALCIUM"/>
    <property type="match status" value="3"/>
</dbReference>
<comment type="subcellular location">
    <subcellularLocation>
        <location evidence="1">Secreted</location>
    </subcellularLocation>
</comment>
<dbReference type="Gene3D" id="2.150.10.10">
    <property type="entry name" value="Serralysin-like metalloprotease, C-terminal"/>
    <property type="match status" value="2"/>
</dbReference>
<dbReference type="PANTHER" id="PTHR38340:SF1">
    <property type="entry name" value="S-LAYER PROTEIN"/>
    <property type="match status" value="1"/>
</dbReference>
<dbReference type="InterPro" id="IPR011049">
    <property type="entry name" value="Serralysin-like_metalloprot_C"/>
</dbReference>
<dbReference type="SUPFAM" id="SSF51294">
    <property type="entry name" value="Hedgehog/intein (Hint) domain"/>
    <property type="match status" value="1"/>
</dbReference>
<feature type="region of interest" description="Disordered" evidence="3">
    <location>
        <begin position="1"/>
        <end position="34"/>
    </location>
</feature>
<evidence type="ECO:0000256" key="2">
    <source>
        <dbReference type="ARBA" id="ARBA00022525"/>
    </source>
</evidence>
<evidence type="ECO:0000256" key="1">
    <source>
        <dbReference type="ARBA" id="ARBA00004613"/>
    </source>
</evidence>
<evidence type="ECO:0000259" key="4">
    <source>
        <dbReference type="Pfam" id="PF13403"/>
    </source>
</evidence>
<feature type="domain" description="Hedgehog/Intein (Hint)" evidence="4">
    <location>
        <begin position="348"/>
        <end position="486"/>
    </location>
</feature>